<keyword evidence="3" id="KW-1185">Reference proteome</keyword>
<evidence type="ECO:0000313" key="2">
    <source>
        <dbReference type="EMBL" id="MQL51989.1"/>
    </source>
</evidence>
<comment type="caution">
    <text evidence="2">The sequence shown here is derived from an EMBL/GenBank/DDBJ whole genome shotgun (WGS) entry which is preliminary data.</text>
</comment>
<dbReference type="GO" id="GO:0003677">
    <property type="term" value="F:DNA binding"/>
    <property type="evidence" value="ECO:0007669"/>
    <property type="project" value="InterPro"/>
</dbReference>
<dbReference type="OrthoDB" id="1808039at2"/>
<reference evidence="2 3" key="1">
    <citation type="submission" date="2019-10" db="EMBL/GenBank/DDBJ databases">
        <title>Comparative genomics of sulfur disproportionating microorganisms.</title>
        <authorList>
            <person name="Ward L.M."/>
            <person name="Bertran E."/>
            <person name="Johnston D."/>
        </authorList>
    </citation>
    <scope>NUCLEOTIDE SEQUENCE [LARGE SCALE GENOMIC DNA]</scope>
    <source>
        <strain evidence="2 3">DSM 14055</strain>
    </source>
</reference>
<gene>
    <name evidence="2" type="ORF">GFC01_06855</name>
</gene>
<organism evidence="2 3">
    <name type="scientific">Desulfofundulus thermobenzoicus</name>
    <dbReference type="NCBI Taxonomy" id="29376"/>
    <lineage>
        <taxon>Bacteria</taxon>
        <taxon>Bacillati</taxon>
        <taxon>Bacillota</taxon>
        <taxon>Clostridia</taxon>
        <taxon>Eubacteriales</taxon>
        <taxon>Peptococcaceae</taxon>
        <taxon>Desulfofundulus</taxon>
    </lineage>
</organism>
<evidence type="ECO:0000313" key="3">
    <source>
        <dbReference type="Proteomes" id="UP000441717"/>
    </source>
</evidence>
<dbReference type="Proteomes" id="UP000441717">
    <property type="component" value="Unassembled WGS sequence"/>
</dbReference>
<name>A0A6N7IR25_9FIRM</name>
<dbReference type="PROSITE" id="PS50943">
    <property type="entry name" value="HTH_CROC1"/>
    <property type="match status" value="1"/>
</dbReference>
<dbReference type="RefSeq" id="WP_152945928.1">
    <property type="nucleotide sequence ID" value="NZ_WHYR01000014.1"/>
</dbReference>
<dbReference type="AlphaFoldDB" id="A0A6N7IR25"/>
<proteinExistence type="predicted"/>
<sequence length="175" mass="19706">MDLLRIGEKIISRRKIDQFVGRMLELRAGGLSQTEVAHRLGVDRTLVSRLESLGEVRKGRKIAVVGFPVQNKEELRAALQAEGVDFILLMTEAERWDFVRSKSGIELVNLLMDLFARAHNFDQIVVIGSNKRIKIIEAVLDKVVVGYEIGESPIQEDKYVDPGEIIQIVRAIKGK</sequence>
<accession>A0A6N7IR25</accession>
<dbReference type="Gene3D" id="1.10.260.40">
    <property type="entry name" value="lambda repressor-like DNA-binding domains"/>
    <property type="match status" value="1"/>
</dbReference>
<evidence type="ECO:0000259" key="1">
    <source>
        <dbReference type="PROSITE" id="PS50943"/>
    </source>
</evidence>
<protein>
    <submittedName>
        <fullName evidence="2">Transcriptional regulator</fullName>
    </submittedName>
</protein>
<feature type="domain" description="HTH cro/C1-type" evidence="1">
    <location>
        <begin position="30"/>
        <end position="52"/>
    </location>
</feature>
<dbReference type="InterPro" id="IPR010982">
    <property type="entry name" value="Lambda_DNA-bd_dom_sf"/>
</dbReference>
<dbReference type="EMBL" id="WHYR01000014">
    <property type="protein sequence ID" value="MQL51989.1"/>
    <property type="molecule type" value="Genomic_DNA"/>
</dbReference>
<dbReference type="InterPro" id="IPR001387">
    <property type="entry name" value="Cro/C1-type_HTH"/>
</dbReference>
<dbReference type="CDD" id="cd00093">
    <property type="entry name" value="HTH_XRE"/>
    <property type="match status" value="1"/>
</dbReference>